<dbReference type="InterPro" id="IPR055050">
    <property type="entry name" value="WsaF_C"/>
</dbReference>
<evidence type="ECO:0000313" key="2">
    <source>
        <dbReference type="EMBL" id="PZF77342.1"/>
    </source>
</evidence>
<dbReference type="Gene3D" id="3.40.50.11090">
    <property type="match status" value="1"/>
</dbReference>
<dbReference type="Gene3D" id="3.40.50.2000">
    <property type="entry name" value="Glycogen Phosphorylase B"/>
    <property type="match status" value="1"/>
</dbReference>
<keyword evidence="3" id="KW-1185">Reference proteome</keyword>
<proteinExistence type="predicted"/>
<sequence>MPRFELDKALEFSLPGVTAPSLRNNIEDLRARTRRLDLQTGAPGSKTLWILMPHFNPDILFGGYRAFFEFLRAVKASFANEFQIKVITTGERTANKDYFQWRARGKADYALFEDVDVKSLDDHASIRVGPHDRVVAYSTWDAYFATQIAALTDEPRFIGFHQEYEPIFHSFGSHYALSAAAYDLPSYPIFNSSILVDYFKQHRIGLFGRDEMPAEGKDYAVFEHLITPCPLARPEEMAKRKVRTCAVYARPEGHAARNLYELIEIALRDLCAAGHFDSKWRFIGLGSLKQHPPVALGRGHQLEFIPKMSEIDYFNFVSSIDLGISLMYAPHPSVVPFEFATTGALVVTNTFENRSPEFLKSISANFETTPTNIDGLKHAIERAVERIPAFDQRYQNAYRPIASSWGNVFNPTSIEQILRPVGMVPSHAD</sequence>
<feature type="domain" description="WsaF C-terminal" evidence="1">
    <location>
        <begin position="244"/>
        <end position="380"/>
    </location>
</feature>
<organism evidence="2 3">
    <name type="scientific">Aestuariivirga litoralis</name>
    <dbReference type="NCBI Taxonomy" id="2650924"/>
    <lineage>
        <taxon>Bacteria</taxon>
        <taxon>Pseudomonadati</taxon>
        <taxon>Pseudomonadota</taxon>
        <taxon>Alphaproteobacteria</taxon>
        <taxon>Hyphomicrobiales</taxon>
        <taxon>Aestuariivirgaceae</taxon>
        <taxon>Aestuariivirga</taxon>
    </lineage>
</organism>
<dbReference type="AlphaFoldDB" id="A0A2W2AUF1"/>
<dbReference type="EMBL" id="QKVK01000003">
    <property type="protein sequence ID" value="PZF77342.1"/>
    <property type="molecule type" value="Genomic_DNA"/>
</dbReference>
<gene>
    <name evidence="2" type="ORF">DK847_08450</name>
</gene>
<protein>
    <recommendedName>
        <fullName evidence="1">WsaF C-terminal domain-containing protein</fullName>
    </recommendedName>
</protein>
<dbReference type="Proteomes" id="UP000248795">
    <property type="component" value="Unassembled WGS sequence"/>
</dbReference>
<evidence type="ECO:0000259" key="1">
    <source>
        <dbReference type="Pfam" id="PF22772"/>
    </source>
</evidence>
<dbReference type="Pfam" id="PF22772">
    <property type="entry name" value="WsaF_C"/>
    <property type="match status" value="1"/>
</dbReference>
<name>A0A2W2AUF1_9HYPH</name>
<accession>A0A2W2AUF1</accession>
<comment type="caution">
    <text evidence="2">The sequence shown here is derived from an EMBL/GenBank/DDBJ whole genome shotgun (WGS) entry which is preliminary data.</text>
</comment>
<reference evidence="3" key="1">
    <citation type="submission" date="2018-06" db="EMBL/GenBank/DDBJ databases">
        <title>Aestuariibacter litoralis strain KCTC 52945T.</title>
        <authorList>
            <person name="Li X."/>
            <person name="Salam N."/>
            <person name="Li J.-L."/>
            <person name="Chen Y.-M."/>
            <person name="Yang Z.-W."/>
            <person name="Zhang L.-Y."/>
            <person name="Han M.-X."/>
            <person name="Xiao M."/>
            <person name="Li W.-J."/>
        </authorList>
    </citation>
    <scope>NUCLEOTIDE SEQUENCE [LARGE SCALE GENOMIC DNA]</scope>
    <source>
        <strain evidence="3">KCTC 52945</strain>
    </source>
</reference>
<evidence type="ECO:0000313" key="3">
    <source>
        <dbReference type="Proteomes" id="UP000248795"/>
    </source>
</evidence>